<proteinExistence type="predicted"/>
<dbReference type="Proteomes" id="UP001589795">
    <property type="component" value="Unassembled WGS sequence"/>
</dbReference>
<evidence type="ECO:0000313" key="2">
    <source>
        <dbReference type="Proteomes" id="UP001589795"/>
    </source>
</evidence>
<accession>A0ABV6CGW8</accession>
<dbReference type="RefSeq" id="WP_378926360.1">
    <property type="nucleotide sequence ID" value="NZ_JBHLWQ010000055.1"/>
</dbReference>
<dbReference type="EMBL" id="JBHLWQ010000055">
    <property type="protein sequence ID" value="MFC0199990.1"/>
    <property type="molecule type" value="Genomic_DNA"/>
</dbReference>
<protein>
    <submittedName>
        <fullName evidence="1">Uncharacterized protein</fullName>
    </submittedName>
</protein>
<gene>
    <name evidence="1" type="ORF">ACFFIZ_06545</name>
</gene>
<evidence type="ECO:0000313" key="1">
    <source>
        <dbReference type="EMBL" id="MFC0199990.1"/>
    </source>
</evidence>
<organism evidence="1 2">
    <name type="scientific">Paracoccus rhizosphaerae</name>
    <dbReference type="NCBI Taxonomy" id="1133347"/>
    <lineage>
        <taxon>Bacteria</taxon>
        <taxon>Pseudomonadati</taxon>
        <taxon>Pseudomonadota</taxon>
        <taxon>Alphaproteobacteria</taxon>
        <taxon>Rhodobacterales</taxon>
        <taxon>Paracoccaceae</taxon>
        <taxon>Paracoccus</taxon>
    </lineage>
</organism>
<comment type="caution">
    <text evidence="1">The sequence shown here is derived from an EMBL/GenBank/DDBJ whole genome shotgun (WGS) entry which is preliminary data.</text>
</comment>
<keyword evidence="2" id="KW-1185">Reference proteome</keyword>
<reference evidence="1 2" key="1">
    <citation type="submission" date="2024-09" db="EMBL/GenBank/DDBJ databases">
        <authorList>
            <person name="Sun Q."/>
            <person name="Mori K."/>
        </authorList>
    </citation>
    <scope>NUCLEOTIDE SEQUENCE [LARGE SCALE GENOMIC DNA]</scope>
    <source>
        <strain evidence="1 2">CCM 7904</strain>
    </source>
</reference>
<name>A0ABV6CGW8_9RHOB</name>
<sequence length="506" mass="56806">MGSPLKQLSLVVQLEHFAFVWWQAVSIRSCSQHRIMLFDLPAPADIRHKYDSAGGVADHRVSIFSAAEAVLPAPASPYEIYMASRICGGSGQRAGWLDDIGVATVSNLCFALGLTLSHKSRSRAGMLTQVELMTASELGFLALREGPDGLHAAMREAQDGPSGGGMGFMHDFMPFHRYLTRMDLADGSERVRDAVRCYIIANYPTGTGEAVLGLQTTQRALHSPLSASTTANVSRARLCSALRAIRQTGAFPHLPRPTKQLWIPCGEWDPWLKTYGETVIFKEAAPRIGASPATLQKVVDAGWLKPFVDFPKQVPRFHPSDLEQFVDRMIGSALQVDSLDETMVPIDRAPLIFKVQLVDLLRLIWEKRLRKVHSQAGCFGLRSIILDLEEVRDFYERPDIEGWSIDDARHFLHVCSSTMTLLIRERMINFIRLPHHRTRQLKRYIIPEAMADFLSRYETLGRLAHFEHVQAKSVQARLNRLQIDALPLPSPHSKIYRRPDLAPYLG</sequence>